<name>A0ABS3HU01_9ENTE</name>
<dbReference type="EMBL" id="JAFLVX010000014">
    <property type="protein sequence ID" value="MBO0476301.1"/>
    <property type="molecule type" value="Genomic_DNA"/>
</dbReference>
<reference evidence="1 2" key="1">
    <citation type="submission" date="2021-03" db="EMBL/GenBank/DDBJ databases">
        <title>Enterococcal diversity collection.</title>
        <authorList>
            <person name="Gilmore M.S."/>
            <person name="Schwartzman J."/>
            <person name="Van Tyne D."/>
            <person name="Martin M."/>
            <person name="Earl A.M."/>
            <person name="Manson A.L."/>
            <person name="Straub T."/>
            <person name="Salamzade R."/>
            <person name="Saavedra J."/>
            <person name="Lebreton F."/>
            <person name="Prichula J."/>
            <person name="Schaufler K."/>
            <person name="Gaca A."/>
            <person name="Sgardioli B."/>
            <person name="Wagenaar J."/>
            <person name="Strong T."/>
        </authorList>
    </citation>
    <scope>NUCLEOTIDE SEQUENCE [LARGE SCALE GENOMIC DNA]</scope>
    <source>
        <strain evidence="1 2">DIV0080</strain>
    </source>
</reference>
<keyword evidence="2" id="KW-1185">Reference proteome</keyword>
<sequence>MKTSQFKVESWQEEWVVEGQLAHAQATYSIEGDLKGSIQVDYSMYYFDYNKADVHQSTSRFEGFGIFTGEIDGQKGSFSYYDRGLYLESSFDTSIEIIAGSGTGDFKTIEGSGSYRPVGSNMEMTINLKMGD</sequence>
<dbReference type="Pfam" id="PF11528">
    <property type="entry name" value="DUF3224"/>
    <property type="match status" value="1"/>
</dbReference>
<dbReference type="Gene3D" id="2.40.350.10">
    <property type="entry name" value="SO1590-like"/>
    <property type="match status" value="1"/>
</dbReference>
<proteinExistence type="predicted"/>
<dbReference type="SUPFAM" id="SSF159238">
    <property type="entry name" value="SO1590-like"/>
    <property type="match status" value="1"/>
</dbReference>
<dbReference type="InterPro" id="IPR021607">
    <property type="entry name" value="DUF3224"/>
</dbReference>
<organism evidence="1 2">
    <name type="scientific">Candidatus Vagococcus giribetii</name>
    <dbReference type="NCBI Taxonomy" id="2230876"/>
    <lineage>
        <taxon>Bacteria</taxon>
        <taxon>Bacillati</taxon>
        <taxon>Bacillota</taxon>
        <taxon>Bacilli</taxon>
        <taxon>Lactobacillales</taxon>
        <taxon>Enterococcaceae</taxon>
        <taxon>Vagococcus</taxon>
    </lineage>
</organism>
<evidence type="ECO:0000313" key="2">
    <source>
        <dbReference type="Proteomes" id="UP000664857"/>
    </source>
</evidence>
<evidence type="ECO:0000313" key="1">
    <source>
        <dbReference type="EMBL" id="MBO0476301.1"/>
    </source>
</evidence>
<dbReference type="InterPro" id="IPR023159">
    <property type="entry name" value="SO1590-like_sf"/>
</dbReference>
<gene>
    <name evidence="1" type="ORF">DOK76_04410</name>
</gene>
<dbReference type="Proteomes" id="UP000664857">
    <property type="component" value="Unassembled WGS sequence"/>
</dbReference>
<comment type="caution">
    <text evidence="1">The sequence shown here is derived from an EMBL/GenBank/DDBJ whole genome shotgun (WGS) entry which is preliminary data.</text>
</comment>
<dbReference type="RefSeq" id="WP_206965257.1">
    <property type="nucleotide sequence ID" value="NZ_JAFLVX010000014.1"/>
</dbReference>
<accession>A0ABS3HU01</accession>
<protein>
    <submittedName>
        <fullName evidence="1">DUF3224 domain-containing protein</fullName>
    </submittedName>
</protein>